<dbReference type="Proteomes" id="UP000827092">
    <property type="component" value="Unassembled WGS sequence"/>
</dbReference>
<dbReference type="EMBL" id="JAFNEN010000251">
    <property type="protein sequence ID" value="KAG8187995.1"/>
    <property type="molecule type" value="Genomic_DNA"/>
</dbReference>
<sequence length="92" mass="10487">MIHEKNTVEYISDFCNRKLALSHRGLCIIRVVLLLAPFSSSLESCNVCDRLNNAIHPRYEIPQDFYNSLGLEADKAGNIVFFVLVYFSKCTT</sequence>
<reference evidence="1 2" key="1">
    <citation type="journal article" date="2022" name="Nat. Ecol. Evol.">
        <title>A masculinizing supergene underlies an exaggerated male reproductive morph in a spider.</title>
        <authorList>
            <person name="Hendrickx F."/>
            <person name="De Corte Z."/>
            <person name="Sonet G."/>
            <person name="Van Belleghem S.M."/>
            <person name="Kostlbacher S."/>
            <person name="Vangestel C."/>
        </authorList>
    </citation>
    <scope>NUCLEOTIDE SEQUENCE [LARGE SCALE GENOMIC DNA]</scope>
    <source>
        <strain evidence="1">W744_W776</strain>
    </source>
</reference>
<evidence type="ECO:0000313" key="1">
    <source>
        <dbReference type="EMBL" id="KAG8187995.1"/>
    </source>
</evidence>
<accession>A0AAV6UU20</accession>
<evidence type="ECO:0000313" key="2">
    <source>
        <dbReference type="Proteomes" id="UP000827092"/>
    </source>
</evidence>
<gene>
    <name evidence="1" type="ORF">JTE90_009874</name>
</gene>
<comment type="caution">
    <text evidence="1">The sequence shown here is derived from an EMBL/GenBank/DDBJ whole genome shotgun (WGS) entry which is preliminary data.</text>
</comment>
<keyword evidence="2" id="KW-1185">Reference proteome</keyword>
<proteinExistence type="predicted"/>
<dbReference type="AlphaFoldDB" id="A0AAV6UU20"/>
<organism evidence="1 2">
    <name type="scientific">Oedothorax gibbosus</name>
    <dbReference type="NCBI Taxonomy" id="931172"/>
    <lineage>
        <taxon>Eukaryota</taxon>
        <taxon>Metazoa</taxon>
        <taxon>Ecdysozoa</taxon>
        <taxon>Arthropoda</taxon>
        <taxon>Chelicerata</taxon>
        <taxon>Arachnida</taxon>
        <taxon>Araneae</taxon>
        <taxon>Araneomorphae</taxon>
        <taxon>Entelegynae</taxon>
        <taxon>Araneoidea</taxon>
        <taxon>Linyphiidae</taxon>
        <taxon>Erigoninae</taxon>
        <taxon>Oedothorax</taxon>
    </lineage>
</organism>
<name>A0AAV6UU20_9ARAC</name>
<protein>
    <submittedName>
        <fullName evidence="1">Uncharacterized protein</fullName>
    </submittedName>
</protein>